<keyword evidence="2" id="KW-0479">Metal-binding</keyword>
<organism evidence="11 12">
    <name type="scientific">Strongylocentrotus purpuratus</name>
    <name type="common">Purple sea urchin</name>
    <dbReference type="NCBI Taxonomy" id="7668"/>
    <lineage>
        <taxon>Eukaryota</taxon>
        <taxon>Metazoa</taxon>
        <taxon>Echinodermata</taxon>
        <taxon>Eleutherozoa</taxon>
        <taxon>Echinozoa</taxon>
        <taxon>Echinoidea</taxon>
        <taxon>Euechinoidea</taxon>
        <taxon>Echinacea</taxon>
        <taxon>Camarodonta</taxon>
        <taxon>Echinidea</taxon>
        <taxon>Strongylocentrotidae</taxon>
        <taxon>Strongylocentrotus</taxon>
    </lineage>
</organism>
<evidence type="ECO:0000256" key="7">
    <source>
        <dbReference type="PROSITE-ProRule" id="PRU00042"/>
    </source>
</evidence>
<feature type="compositionally biased region" description="Low complexity" evidence="8">
    <location>
        <begin position="716"/>
        <end position="800"/>
    </location>
</feature>
<keyword evidence="6" id="KW-0539">Nucleus</keyword>
<feature type="domain" description="C2H2-type" evidence="9">
    <location>
        <begin position="845"/>
        <end position="868"/>
    </location>
</feature>
<feature type="compositionally biased region" description="Basic and acidic residues" evidence="8">
    <location>
        <begin position="806"/>
        <end position="840"/>
    </location>
</feature>
<feature type="compositionally biased region" description="Basic and acidic residues" evidence="8">
    <location>
        <begin position="671"/>
        <end position="692"/>
    </location>
</feature>
<dbReference type="GO" id="GO:0005634">
    <property type="term" value="C:nucleus"/>
    <property type="evidence" value="ECO:0007669"/>
    <property type="project" value="UniProtKB-SubCell"/>
</dbReference>
<evidence type="ECO:0000313" key="12">
    <source>
        <dbReference type="Proteomes" id="UP000007110"/>
    </source>
</evidence>
<feature type="domain" description="C2H2-type" evidence="9">
    <location>
        <begin position="900"/>
        <end position="928"/>
    </location>
</feature>
<dbReference type="InterPro" id="IPR036236">
    <property type="entry name" value="Znf_C2H2_sf"/>
</dbReference>
<dbReference type="Proteomes" id="UP000007110">
    <property type="component" value="Unassembled WGS sequence"/>
</dbReference>
<dbReference type="InterPro" id="IPR001214">
    <property type="entry name" value="SET_dom"/>
</dbReference>
<feature type="compositionally biased region" description="Acidic residues" evidence="8">
    <location>
        <begin position="413"/>
        <end position="488"/>
    </location>
</feature>
<dbReference type="PANTHER" id="PTHR24388:SF104">
    <property type="entry name" value="AT-RICH BINDING PROTEIN-RELATED"/>
    <property type="match status" value="1"/>
</dbReference>
<dbReference type="FunFam" id="3.30.160.60:FF:000145">
    <property type="entry name" value="Zinc finger protein 574"/>
    <property type="match status" value="1"/>
</dbReference>
<dbReference type="EnsemblMetazoa" id="XM_030977357">
    <property type="protein sequence ID" value="XP_030833217"/>
    <property type="gene ID" value="LOC115918409"/>
</dbReference>
<accession>A0A7M7N9M1</accession>
<feature type="domain" description="C2H2-type" evidence="9">
    <location>
        <begin position="1026"/>
        <end position="1054"/>
    </location>
</feature>
<feature type="domain" description="SET" evidence="10">
    <location>
        <begin position="494"/>
        <end position="607"/>
    </location>
</feature>
<dbReference type="PANTHER" id="PTHR24388">
    <property type="entry name" value="ZINC FINGER PROTEIN"/>
    <property type="match status" value="1"/>
</dbReference>
<dbReference type="GeneID" id="115918409"/>
<feature type="compositionally biased region" description="Basic and acidic residues" evidence="8">
    <location>
        <begin position="706"/>
        <end position="715"/>
    </location>
</feature>
<feature type="region of interest" description="Disordered" evidence="8">
    <location>
        <begin position="175"/>
        <end position="215"/>
    </location>
</feature>
<sequence length="1237" mass="140960">MEENHQRYYGGEGLQHDTTHQPLSHYQQHLIYQPTGYTSQQHEQHHRQQHGQQHEQQHPATFVDATSSQATMQTFQADTGQMSFASQLAEKGWQHSMSPSLPVIPSSVAPATTPTTMQTPTSASQPPQQRPSGILKQELPANNQASSASQVSTGWSSHGPSRKIQTQMAFDRTGLGQQGAGQSTARTNDGLPQDSSRMRNSGASKGLGQTKPLSSKGDTVLILSSGIIDDITKHLGKDEGSARGRIMESNKRPETLSRDPGRTKLPPASQEKKIIRYKKKCGSGLVQNIHQGSKSESVRKSGIATVTNRTIGTQKTRTLAMVRDRTSNGQNIRPLAMAPDRTVYGQKIWTAAQRRRSNVKPVKRQREELIEKGVEDWSRYASSQQGDEDEWVEDGEWYDEEEEEEKERRDKEEREEEEEDDSDGDDDDDDDSLESDISELETGEDYNNDYEEEVKQEENDEDADEDDSYQEWDDDEMETEDEEEEDLDVPPLPEGFWYKFSSSRRDEDQKIVGVTAEEEIPAGKQYGPLEGELVGEDEGCLSQSSWELCTKSNVLLYIDGGSDWLSHIQCTQRQAEQNMEAIQLYGNIYYRTTKCIEPGSELRVFYSKEYSNHVGFDTDLGKLTFHSELNAFSCPRCDIHYTDPKLMLRHIKLSHQGKSSTDLRPVVTFETRSKTSESKQSLEKALREEGKMFRRATQPLKPVANHRTEQERRNSSEIPPSTSHIPPSTSHMPSSTNHIPSSTSHIPSSTSHNPSSTSHNPSSTSHNPSSTSHNPPSTSHNPSSTSHNPPSTSHIPPSTSHKTHRQTLEGKESSKSSRELNKNIESRTHEVKPDVKPATKSGKDLVCVTCCKTFTTEGRLQAHMMFHTFTTKHNCPICGETQSSKHKLVRHMASHQRMIYQCQQCPKTYFSPKSLYCHEQKIHRKADKYYTCSMCPLQFRWKHGMREHEKEHERNQERAPQRELTIQELVNPENRTTHKRIKLNKVNKPRRVIRNMDVVHEDNGDTSNKDMLGKKPDYFQDPSLRFKCKYCPKRYTSVSCVKTHEREIHEGRGRYKCLYCPKQFVDRCRYEIHQQKHNVTDKLYKCTECPRSFASENALKNHHGEHTGLKPFKCDVCGKGFGRKELVKAHVGRVHSVVELKFPCSFCNKRFAKQWDMKKHALRHTGIRPHECGICGKGFTAKHSLQLHVRAVHEKLKPYECDICGKRSSVSHHHNVHVLMHKKKGQHKPIGEENKRL</sequence>
<dbReference type="GO" id="GO:0005694">
    <property type="term" value="C:chromosome"/>
    <property type="evidence" value="ECO:0000318"/>
    <property type="project" value="GO_Central"/>
</dbReference>
<dbReference type="SUPFAM" id="SSF57667">
    <property type="entry name" value="beta-beta-alpha zinc fingers"/>
    <property type="match status" value="5"/>
</dbReference>
<feature type="domain" description="C2H2-type" evidence="9">
    <location>
        <begin position="632"/>
        <end position="660"/>
    </location>
</feature>
<reference evidence="12" key="1">
    <citation type="submission" date="2015-02" db="EMBL/GenBank/DDBJ databases">
        <title>Genome sequencing for Strongylocentrotus purpuratus.</title>
        <authorList>
            <person name="Murali S."/>
            <person name="Liu Y."/>
            <person name="Vee V."/>
            <person name="English A."/>
            <person name="Wang M."/>
            <person name="Skinner E."/>
            <person name="Han Y."/>
            <person name="Muzny D.M."/>
            <person name="Worley K.C."/>
            <person name="Gibbs R.A."/>
        </authorList>
    </citation>
    <scope>NUCLEOTIDE SEQUENCE</scope>
</reference>
<feature type="region of interest" description="Disordered" evidence="8">
    <location>
        <begin position="96"/>
        <end position="162"/>
    </location>
</feature>
<dbReference type="Pfam" id="PF00096">
    <property type="entry name" value="zf-C2H2"/>
    <property type="match status" value="2"/>
</dbReference>
<dbReference type="GO" id="GO:0006357">
    <property type="term" value="P:regulation of transcription by RNA polymerase II"/>
    <property type="evidence" value="ECO:0000318"/>
    <property type="project" value="GO_Central"/>
</dbReference>
<dbReference type="Gene3D" id="2.170.270.10">
    <property type="entry name" value="SET domain"/>
    <property type="match status" value="1"/>
</dbReference>
<evidence type="ECO:0000256" key="8">
    <source>
        <dbReference type="SAM" id="MobiDB-lite"/>
    </source>
</evidence>
<evidence type="ECO:0000256" key="5">
    <source>
        <dbReference type="ARBA" id="ARBA00022833"/>
    </source>
</evidence>
<dbReference type="PROSITE" id="PS50157">
    <property type="entry name" value="ZINC_FINGER_C2H2_2"/>
    <property type="match status" value="10"/>
</dbReference>
<feature type="compositionally biased region" description="Polar residues" evidence="8">
    <location>
        <begin position="193"/>
        <end position="203"/>
    </location>
</feature>
<evidence type="ECO:0000313" key="11">
    <source>
        <dbReference type="EnsemblMetazoa" id="XP_030833212"/>
    </source>
</evidence>
<evidence type="ECO:0000259" key="9">
    <source>
        <dbReference type="PROSITE" id="PS50157"/>
    </source>
</evidence>
<dbReference type="RefSeq" id="XP_030833217.1">
    <property type="nucleotide sequence ID" value="XM_030977357.1"/>
</dbReference>
<feature type="domain" description="C2H2-type" evidence="9">
    <location>
        <begin position="930"/>
        <end position="957"/>
    </location>
</feature>
<dbReference type="Pfam" id="PF21549">
    <property type="entry name" value="PRDM2_PR"/>
    <property type="match status" value="1"/>
</dbReference>
<feature type="compositionally biased region" description="Basic and acidic residues" evidence="8">
    <location>
        <begin position="239"/>
        <end position="262"/>
    </location>
</feature>
<dbReference type="InterPro" id="IPR013087">
    <property type="entry name" value="Znf_C2H2_type"/>
</dbReference>
<dbReference type="PROSITE" id="PS00028">
    <property type="entry name" value="ZINC_FINGER_C2H2_1"/>
    <property type="match status" value="9"/>
</dbReference>
<evidence type="ECO:0000256" key="1">
    <source>
        <dbReference type="ARBA" id="ARBA00004123"/>
    </source>
</evidence>
<feature type="domain" description="C2H2-type" evidence="9">
    <location>
        <begin position="1112"/>
        <end position="1136"/>
    </location>
</feature>
<feature type="domain" description="C2H2-type" evidence="9">
    <location>
        <begin position="1142"/>
        <end position="1169"/>
    </location>
</feature>
<feature type="region of interest" description="Disordered" evidence="8">
    <location>
        <begin position="239"/>
        <end position="269"/>
    </location>
</feature>
<dbReference type="InterPro" id="IPR050527">
    <property type="entry name" value="Snail/Krueppel_Znf"/>
</dbReference>
<proteinExistence type="predicted"/>
<feature type="compositionally biased region" description="Low complexity" evidence="8">
    <location>
        <begin position="141"/>
        <end position="150"/>
    </location>
</feature>
<feature type="region of interest" description="Disordered" evidence="8">
    <location>
        <begin position="376"/>
        <end position="493"/>
    </location>
</feature>
<feature type="domain" description="C2H2-type" evidence="9">
    <location>
        <begin position="1170"/>
        <end position="1198"/>
    </location>
</feature>
<feature type="compositionally biased region" description="Acidic residues" evidence="8">
    <location>
        <begin position="386"/>
        <end position="405"/>
    </location>
</feature>
<dbReference type="SMART" id="SM00355">
    <property type="entry name" value="ZnF_C2H2"/>
    <property type="match status" value="12"/>
</dbReference>
<dbReference type="Gene3D" id="3.30.160.60">
    <property type="entry name" value="Classic Zinc Finger"/>
    <property type="match status" value="7"/>
</dbReference>
<evidence type="ECO:0000259" key="10">
    <source>
        <dbReference type="PROSITE" id="PS50280"/>
    </source>
</evidence>
<feature type="region of interest" description="Disordered" evidence="8">
    <location>
        <begin position="657"/>
        <end position="840"/>
    </location>
</feature>
<evidence type="ECO:0000256" key="3">
    <source>
        <dbReference type="ARBA" id="ARBA00022737"/>
    </source>
</evidence>
<feature type="domain" description="C2H2-type" evidence="9">
    <location>
        <begin position="1084"/>
        <end position="1111"/>
    </location>
</feature>
<evidence type="ECO:0000256" key="2">
    <source>
        <dbReference type="ARBA" id="ARBA00022723"/>
    </source>
</evidence>
<keyword evidence="12" id="KW-1185">Reference proteome</keyword>
<dbReference type="PROSITE" id="PS50280">
    <property type="entry name" value="SET"/>
    <property type="match status" value="1"/>
</dbReference>
<feature type="compositionally biased region" description="Polar residues" evidence="8">
    <location>
        <begin position="151"/>
        <end position="162"/>
    </location>
</feature>
<keyword evidence="3" id="KW-0677">Repeat</keyword>
<dbReference type="GO" id="GO:0043035">
    <property type="term" value="F:chromatin insulator sequence binding"/>
    <property type="evidence" value="ECO:0000318"/>
    <property type="project" value="GO_Central"/>
</dbReference>
<dbReference type="AlphaFoldDB" id="A0A7M7N9M1"/>
<feature type="compositionally biased region" description="Low complexity" evidence="8">
    <location>
        <begin position="109"/>
        <end position="132"/>
    </location>
</feature>
<keyword evidence="5" id="KW-0862">Zinc</keyword>
<reference evidence="11" key="2">
    <citation type="submission" date="2021-01" db="UniProtKB">
        <authorList>
            <consortium name="EnsemblMetazoa"/>
        </authorList>
    </citation>
    <scope>IDENTIFICATION</scope>
</reference>
<feature type="domain" description="C2H2-type" evidence="9">
    <location>
        <begin position="1055"/>
        <end position="1082"/>
    </location>
</feature>
<protein>
    <submittedName>
        <fullName evidence="11">Uncharacterized protein</fullName>
    </submittedName>
</protein>
<keyword evidence="4 7" id="KW-0863">Zinc-finger</keyword>
<dbReference type="InParanoid" id="A0A7M7N9M1"/>
<dbReference type="InterPro" id="IPR046341">
    <property type="entry name" value="SET_dom_sf"/>
</dbReference>
<dbReference type="OMA" id="CTTIEYI"/>
<dbReference type="KEGG" id="spu:115918409"/>
<dbReference type="FunFam" id="3.30.160.60:FF:000100">
    <property type="entry name" value="Zinc finger 45-like"/>
    <property type="match status" value="2"/>
</dbReference>
<evidence type="ECO:0000256" key="6">
    <source>
        <dbReference type="ARBA" id="ARBA00023242"/>
    </source>
</evidence>
<name>A0A7M7N9M1_STRPU</name>
<dbReference type="RefSeq" id="XP_030833212.1">
    <property type="nucleotide sequence ID" value="XM_030977352.1"/>
</dbReference>
<evidence type="ECO:0000256" key="4">
    <source>
        <dbReference type="ARBA" id="ARBA00022771"/>
    </source>
</evidence>
<feature type="region of interest" description="Disordered" evidence="8">
    <location>
        <begin position="37"/>
        <end position="59"/>
    </location>
</feature>
<dbReference type="EnsemblMetazoa" id="XM_030977352">
    <property type="protein sequence ID" value="XP_030833212"/>
    <property type="gene ID" value="LOC115918409"/>
</dbReference>
<comment type="subcellular location">
    <subcellularLocation>
        <location evidence="1">Nucleus</location>
    </subcellularLocation>
</comment>
<dbReference type="GO" id="GO:0008270">
    <property type="term" value="F:zinc ion binding"/>
    <property type="evidence" value="ECO:0007669"/>
    <property type="project" value="UniProtKB-KW"/>
</dbReference>
<dbReference type="OrthoDB" id="40579at2759"/>